<keyword evidence="9" id="KW-1185">Reference proteome</keyword>
<evidence type="ECO:0000313" key="8">
    <source>
        <dbReference type="EMBL" id="SDU61766.1"/>
    </source>
</evidence>
<accession>A0A1H2K043</accession>
<dbReference type="SUPFAM" id="SSF103481">
    <property type="entry name" value="Multidrug resistance efflux transporter EmrE"/>
    <property type="match status" value="2"/>
</dbReference>
<proteinExistence type="predicted"/>
<feature type="transmembrane region" description="Helical" evidence="6">
    <location>
        <begin position="35"/>
        <end position="58"/>
    </location>
</feature>
<feature type="transmembrane region" description="Helical" evidence="6">
    <location>
        <begin position="185"/>
        <end position="204"/>
    </location>
</feature>
<dbReference type="InterPro" id="IPR000620">
    <property type="entry name" value="EamA_dom"/>
</dbReference>
<keyword evidence="4 6" id="KW-1133">Transmembrane helix</keyword>
<sequence length="300" mass="33092">MQNNDMTLKAAALTIFICILFGANPVAIKFCLTGLGAFTAAGIRFAIAAVVIFIWARVNQIPLKINHKQVGQMLILSAIFVVQLSCFYNGIDKTTASHGALISNILPFVVLVLAHIFIPGDTITLKKGIGITFGFIGVLFLFFDEQDLTGDFKRGDLIVLMAILLWSSNAIFVKRIISQYNVFQITIYPMIFSNPFFFLFGFLWDEHMIQMMNPTIITALLYQSIVTAAFGFIAWNSLLQKFGATSLHSFIFIMPLAGVVFGVLLLGEAVTPHLTASIVFIVTGVIIVNLRRKKTVVSVL</sequence>
<evidence type="ECO:0000256" key="6">
    <source>
        <dbReference type="SAM" id="Phobius"/>
    </source>
</evidence>
<evidence type="ECO:0000256" key="2">
    <source>
        <dbReference type="ARBA" id="ARBA00022475"/>
    </source>
</evidence>
<dbReference type="Proteomes" id="UP000199608">
    <property type="component" value="Unassembled WGS sequence"/>
</dbReference>
<evidence type="ECO:0000256" key="3">
    <source>
        <dbReference type="ARBA" id="ARBA00022692"/>
    </source>
</evidence>
<keyword evidence="2" id="KW-1003">Cell membrane</keyword>
<feature type="transmembrane region" description="Helical" evidence="6">
    <location>
        <begin position="97"/>
        <end position="118"/>
    </location>
</feature>
<dbReference type="RefSeq" id="WP_092238059.1">
    <property type="nucleotide sequence ID" value="NZ_FNLL01000018.1"/>
</dbReference>
<feature type="transmembrane region" description="Helical" evidence="6">
    <location>
        <begin position="125"/>
        <end position="143"/>
    </location>
</feature>
<feature type="transmembrane region" description="Helical" evidence="6">
    <location>
        <begin position="247"/>
        <end position="267"/>
    </location>
</feature>
<evidence type="ECO:0000259" key="7">
    <source>
        <dbReference type="Pfam" id="PF00892"/>
    </source>
</evidence>
<dbReference type="InterPro" id="IPR050638">
    <property type="entry name" value="AA-Vitamin_Transporters"/>
</dbReference>
<feature type="domain" description="EamA" evidence="7">
    <location>
        <begin position="10"/>
        <end position="142"/>
    </location>
</feature>
<organism evidence="8 9">
    <name type="scientific">Desulfobacula phenolica</name>
    <dbReference type="NCBI Taxonomy" id="90732"/>
    <lineage>
        <taxon>Bacteria</taxon>
        <taxon>Pseudomonadati</taxon>
        <taxon>Thermodesulfobacteriota</taxon>
        <taxon>Desulfobacteria</taxon>
        <taxon>Desulfobacterales</taxon>
        <taxon>Desulfobacteraceae</taxon>
        <taxon>Desulfobacula</taxon>
    </lineage>
</organism>
<feature type="domain" description="EamA" evidence="7">
    <location>
        <begin position="154"/>
        <end position="289"/>
    </location>
</feature>
<dbReference type="GO" id="GO:0005886">
    <property type="term" value="C:plasma membrane"/>
    <property type="evidence" value="ECO:0007669"/>
    <property type="project" value="UniProtKB-SubCell"/>
</dbReference>
<feature type="transmembrane region" description="Helical" evidence="6">
    <location>
        <begin position="155"/>
        <end position="173"/>
    </location>
</feature>
<feature type="transmembrane region" description="Helical" evidence="6">
    <location>
        <begin position="273"/>
        <end position="290"/>
    </location>
</feature>
<dbReference type="AlphaFoldDB" id="A0A1H2K043"/>
<feature type="transmembrane region" description="Helical" evidence="6">
    <location>
        <begin position="216"/>
        <end position="235"/>
    </location>
</feature>
<evidence type="ECO:0000313" key="9">
    <source>
        <dbReference type="Proteomes" id="UP000199608"/>
    </source>
</evidence>
<dbReference type="Pfam" id="PF00892">
    <property type="entry name" value="EamA"/>
    <property type="match status" value="2"/>
</dbReference>
<keyword evidence="5 6" id="KW-0472">Membrane</keyword>
<dbReference type="EMBL" id="FNLL01000018">
    <property type="protein sequence ID" value="SDU61766.1"/>
    <property type="molecule type" value="Genomic_DNA"/>
</dbReference>
<reference evidence="9" key="1">
    <citation type="submission" date="2016-10" db="EMBL/GenBank/DDBJ databases">
        <authorList>
            <person name="Varghese N."/>
            <person name="Submissions S."/>
        </authorList>
    </citation>
    <scope>NUCLEOTIDE SEQUENCE [LARGE SCALE GENOMIC DNA]</scope>
    <source>
        <strain evidence="9">DSM 3384</strain>
    </source>
</reference>
<gene>
    <name evidence="8" type="ORF">SAMN04487931_1184</name>
</gene>
<dbReference type="InterPro" id="IPR037185">
    <property type="entry name" value="EmrE-like"/>
</dbReference>
<dbReference type="PANTHER" id="PTHR32322">
    <property type="entry name" value="INNER MEMBRANE TRANSPORTER"/>
    <property type="match status" value="1"/>
</dbReference>
<comment type="subcellular location">
    <subcellularLocation>
        <location evidence="1">Cell membrane</location>
        <topology evidence="1">Multi-pass membrane protein</topology>
    </subcellularLocation>
</comment>
<protein>
    <submittedName>
        <fullName evidence="8">Permease of the drug/metabolite transporter (DMT) superfamily</fullName>
    </submittedName>
</protein>
<feature type="transmembrane region" description="Helical" evidence="6">
    <location>
        <begin position="70"/>
        <end position="91"/>
    </location>
</feature>
<evidence type="ECO:0000256" key="4">
    <source>
        <dbReference type="ARBA" id="ARBA00022989"/>
    </source>
</evidence>
<dbReference type="PANTHER" id="PTHR32322:SF18">
    <property type="entry name" value="S-ADENOSYLMETHIONINE_S-ADENOSYLHOMOCYSTEINE TRANSPORTER"/>
    <property type="match status" value="1"/>
</dbReference>
<evidence type="ECO:0000256" key="1">
    <source>
        <dbReference type="ARBA" id="ARBA00004651"/>
    </source>
</evidence>
<keyword evidence="3 6" id="KW-0812">Transmembrane</keyword>
<name>A0A1H2K043_9BACT</name>
<evidence type="ECO:0000256" key="5">
    <source>
        <dbReference type="ARBA" id="ARBA00023136"/>
    </source>
</evidence>